<dbReference type="SUPFAM" id="SSF101898">
    <property type="entry name" value="NHL repeat"/>
    <property type="match status" value="1"/>
</dbReference>
<reference evidence="3" key="1">
    <citation type="submission" date="2017-02" db="UniProtKB">
        <authorList>
            <consortium name="WormBaseParasite"/>
        </authorList>
    </citation>
    <scope>IDENTIFICATION</scope>
</reference>
<dbReference type="WBParaSite" id="EVEC_0001092701-mRNA-1">
    <property type="protein sequence ID" value="EVEC_0001092701-mRNA-1"/>
    <property type="gene ID" value="EVEC_0001092701"/>
</dbReference>
<proteinExistence type="predicted"/>
<keyword evidence="2" id="KW-1185">Reference proteome</keyword>
<gene>
    <name evidence="1" type="ORF">EVEC_LOCUS10252</name>
</gene>
<name>A0A0N4VJA6_ENTVE</name>
<protein>
    <submittedName>
        <fullName evidence="3">MMS1_N domain-containing protein</fullName>
    </submittedName>
</protein>
<dbReference type="EMBL" id="UXUI01010669">
    <property type="protein sequence ID" value="VDD95501.1"/>
    <property type="molecule type" value="Genomic_DNA"/>
</dbReference>
<reference evidence="1 2" key="2">
    <citation type="submission" date="2018-10" db="EMBL/GenBank/DDBJ databases">
        <authorList>
            <consortium name="Pathogen Informatics"/>
        </authorList>
    </citation>
    <scope>NUCLEOTIDE SEQUENCE [LARGE SCALE GENOMIC DNA]</scope>
</reference>
<dbReference type="Proteomes" id="UP000274131">
    <property type="component" value="Unassembled WGS sequence"/>
</dbReference>
<sequence length="352" mass="39295">MSSGAAADQGDQHLDLHVVPYRSHLAKKAYMPSILLDGERAVLADRSGALLMKLRTVGLLQIMLKVVDCEKLKEVFSVCGFCRPSALAIIEEGRTLGLVDDRHIIIGDTRSLEFSSISEEYHGCRRGLAVSECGNFLINLHKTRGSLAEVLVYDIRQPGEAFDILAYALPLSTHSSKPCFIDYMRGRLVISDLGVECQASFIIFYQNASCIRRFDYWERDESVKEVYVLSCKIGNPRLDETTELKFRDFLSNGSVGFNYPAGVVFDSQYDIVLSDAGASKLYVLFSHLIFLYYFHINDSDLWFNSGQDLQGEISTSDGFCYGSGICVNRCGVLAVCDRRLSEVKFYRLVAAG</sequence>
<evidence type="ECO:0000313" key="3">
    <source>
        <dbReference type="WBParaSite" id="EVEC_0001092701-mRNA-1"/>
    </source>
</evidence>
<evidence type="ECO:0000313" key="2">
    <source>
        <dbReference type="Proteomes" id="UP000274131"/>
    </source>
</evidence>
<organism evidence="3">
    <name type="scientific">Enterobius vermicularis</name>
    <name type="common">Human pinworm</name>
    <dbReference type="NCBI Taxonomy" id="51028"/>
    <lineage>
        <taxon>Eukaryota</taxon>
        <taxon>Metazoa</taxon>
        <taxon>Ecdysozoa</taxon>
        <taxon>Nematoda</taxon>
        <taxon>Chromadorea</taxon>
        <taxon>Rhabditida</taxon>
        <taxon>Spirurina</taxon>
        <taxon>Oxyuridomorpha</taxon>
        <taxon>Oxyuroidea</taxon>
        <taxon>Oxyuridae</taxon>
        <taxon>Enterobius</taxon>
    </lineage>
</organism>
<dbReference type="AlphaFoldDB" id="A0A0N4VJA6"/>
<evidence type="ECO:0000313" key="1">
    <source>
        <dbReference type="EMBL" id="VDD95501.1"/>
    </source>
</evidence>
<accession>A0A0N4VJA6</accession>